<dbReference type="Proteomes" id="UP000184139">
    <property type="component" value="Unassembled WGS sequence"/>
</dbReference>
<evidence type="ECO:0000256" key="2">
    <source>
        <dbReference type="ARBA" id="ARBA00012687"/>
    </source>
</evidence>
<organism evidence="11 12">
    <name type="scientific">Desulfofustis glycolicus DSM 9705</name>
    <dbReference type="NCBI Taxonomy" id="1121409"/>
    <lineage>
        <taxon>Bacteria</taxon>
        <taxon>Pseudomonadati</taxon>
        <taxon>Thermodesulfobacteriota</taxon>
        <taxon>Desulfobulbia</taxon>
        <taxon>Desulfobulbales</taxon>
        <taxon>Desulfocapsaceae</taxon>
        <taxon>Desulfofustis</taxon>
    </lineage>
</organism>
<keyword evidence="4 10" id="KW-0444">Lipid biosynthesis</keyword>
<dbReference type="GO" id="GO:0009245">
    <property type="term" value="P:lipid A biosynthetic process"/>
    <property type="evidence" value="ECO:0007669"/>
    <property type="project" value="UniProtKB-UniRule"/>
</dbReference>
<keyword evidence="8 10" id="KW-0443">Lipid metabolism</keyword>
<sequence>MSTEIMIVAGEASGDLHGSRLITAMRARQPDLLVSGIGGVELAAAGVDILFPSSKIAVVGFFEVISHLADIITAQKLLRRRLAEHRPRLLILIDFPDFNLMLAAKAKKLGIPVFYYISPQVWAWRSGRVKTIGRVTDTIGVILPFEEDFYRSRGVAAHYVGHPLLDSVRADISRKAFCTMFDIDASRPLIGILPGSRTKEIRQLLPIFLEAAAVYQRRAATRPVFLIPQASTVAEEELADNGVDRYRSIIDIRIITSRRYDLMAACDAVMAASGTVTLEVLLLGTPMVVAYKLSPLTYQIGRLLVNVPYFALVNLIAGDEVVPELLQNEARADRISDELYQLVHDPLRRARMKEDFARVRGLLGSAGASDRAADLAVSLIGGAGRRTTEVRQ</sequence>
<evidence type="ECO:0000256" key="9">
    <source>
        <dbReference type="ARBA" id="ARBA00048975"/>
    </source>
</evidence>
<evidence type="ECO:0000256" key="8">
    <source>
        <dbReference type="ARBA" id="ARBA00023098"/>
    </source>
</evidence>
<dbReference type="HAMAP" id="MF_00392">
    <property type="entry name" value="LpxB"/>
    <property type="match status" value="1"/>
</dbReference>
<proteinExistence type="inferred from homology"/>
<name>A0A1M5U8A4_9BACT</name>
<protein>
    <recommendedName>
        <fullName evidence="3 10">Lipid-A-disaccharide synthase</fullName>
        <ecNumber evidence="2 10">2.4.1.182</ecNumber>
    </recommendedName>
</protein>
<reference evidence="11 12" key="1">
    <citation type="submission" date="2016-11" db="EMBL/GenBank/DDBJ databases">
        <authorList>
            <person name="Jaros S."/>
            <person name="Januszkiewicz K."/>
            <person name="Wedrychowicz H."/>
        </authorList>
    </citation>
    <scope>NUCLEOTIDE SEQUENCE [LARGE SCALE GENOMIC DNA]</scope>
    <source>
        <strain evidence="11 12">DSM 9705</strain>
    </source>
</reference>
<comment type="function">
    <text evidence="1 10">Condensation of UDP-2,3-diacylglucosamine and 2,3-diacylglucosamine-1-phosphate to form lipid A disaccharide, a precursor of lipid A, a phosphorylated glycolipid that anchors the lipopolysaccharide to the outer membrane of the cell.</text>
</comment>
<dbReference type="PANTHER" id="PTHR30372">
    <property type="entry name" value="LIPID-A-DISACCHARIDE SYNTHASE"/>
    <property type="match status" value="1"/>
</dbReference>
<keyword evidence="7 10" id="KW-0808">Transferase</keyword>
<dbReference type="NCBIfam" id="TIGR00215">
    <property type="entry name" value="lpxB"/>
    <property type="match status" value="1"/>
</dbReference>
<evidence type="ECO:0000313" key="12">
    <source>
        <dbReference type="Proteomes" id="UP000184139"/>
    </source>
</evidence>
<dbReference type="OrthoDB" id="9801642at2"/>
<evidence type="ECO:0000256" key="1">
    <source>
        <dbReference type="ARBA" id="ARBA00002056"/>
    </source>
</evidence>
<dbReference type="InterPro" id="IPR003835">
    <property type="entry name" value="Glyco_trans_19"/>
</dbReference>
<dbReference type="EC" id="2.4.1.182" evidence="2 10"/>
<keyword evidence="5 10" id="KW-0441">Lipid A biosynthesis</keyword>
<dbReference type="STRING" id="1121409.SAMN02745124_01063"/>
<keyword evidence="6 10" id="KW-0328">Glycosyltransferase</keyword>
<comment type="catalytic activity">
    <reaction evidence="9 10">
        <text>a lipid X + a UDP-2-N,3-O-bis[(3R)-3-hydroxyacyl]-alpha-D-glucosamine = a lipid A disaccharide + UDP + H(+)</text>
        <dbReference type="Rhea" id="RHEA:67828"/>
        <dbReference type="ChEBI" id="CHEBI:15378"/>
        <dbReference type="ChEBI" id="CHEBI:58223"/>
        <dbReference type="ChEBI" id="CHEBI:137748"/>
        <dbReference type="ChEBI" id="CHEBI:176338"/>
        <dbReference type="ChEBI" id="CHEBI:176343"/>
        <dbReference type="EC" id="2.4.1.182"/>
    </reaction>
</comment>
<dbReference type="GO" id="GO:0016020">
    <property type="term" value="C:membrane"/>
    <property type="evidence" value="ECO:0007669"/>
    <property type="project" value="GOC"/>
</dbReference>
<evidence type="ECO:0000256" key="6">
    <source>
        <dbReference type="ARBA" id="ARBA00022676"/>
    </source>
</evidence>
<keyword evidence="12" id="KW-1185">Reference proteome</keyword>
<evidence type="ECO:0000256" key="7">
    <source>
        <dbReference type="ARBA" id="ARBA00022679"/>
    </source>
</evidence>
<accession>A0A1M5U8A4</accession>
<evidence type="ECO:0000256" key="10">
    <source>
        <dbReference type="HAMAP-Rule" id="MF_00392"/>
    </source>
</evidence>
<dbReference type="GO" id="GO:0008915">
    <property type="term" value="F:lipid-A-disaccharide synthase activity"/>
    <property type="evidence" value="ECO:0007669"/>
    <property type="project" value="UniProtKB-UniRule"/>
</dbReference>
<evidence type="ECO:0000256" key="4">
    <source>
        <dbReference type="ARBA" id="ARBA00022516"/>
    </source>
</evidence>
<dbReference type="EMBL" id="FQXS01000004">
    <property type="protein sequence ID" value="SHH59179.1"/>
    <property type="molecule type" value="Genomic_DNA"/>
</dbReference>
<dbReference type="UniPathway" id="UPA00973"/>
<dbReference type="RefSeq" id="WP_073373932.1">
    <property type="nucleotide sequence ID" value="NZ_FQXS01000004.1"/>
</dbReference>
<comment type="similarity">
    <text evidence="10">Belongs to the LpxB family.</text>
</comment>
<dbReference type="GO" id="GO:0005543">
    <property type="term" value="F:phospholipid binding"/>
    <property type="evidence" value="ECO:0007669"/>
    <property type="project" value="TreeGrafter"/>
</dbReference>
<dbReference type="AlphaFoldDB" id="A0A1M5U8A4"/>
<dbReference type="Pfam" id="PF02684">
    <property type="entry name" value="LpxB"/>
    <property type="match status" value="1"/>
</dbReference>
<gene>
    <name evidence="10" type="primary">lpxB</name>
    <name evidence="11" type="ORF">SAMN02745124_01063</name>
</gene>
<dbReference type="SUPFAM" id="SSF53756">
    <property type="entry name" value="UDP-Glycosyltransferase/glycogen phosphorylase"/>
    <property type="match status" value="1"/>
</dbReference>
<evidence type="ECO:0000256" key="5">
    <source>
        <dbReference type="ARBA" id="ARBA00022556"/>
    </source>
</evidence>
<evidence type="ECO:0000256" key="3">
    <source>
        <dbReference type="ARBA" id="ARBA00020902"/>
    </source>
</evidence>
<dbReference type="PANTHER" id="PTHR30372:SF4">
    <property type="entry name" value="LIPID-A-DISACCHARIDE SYNTHASE, MITOCHONDRIAL-RELATED"/>
    <property type="match status" value="1"/>
</dbReference>
<comment type="pathway">
    <text evidence="10">Bacterial outer membrane biogenesis; LPS lipid A biosynthesis.</text>
</comment>
<evidence type="ECO:0000313" key="11">
    <source>
        <dbReference type="EMBL" id="SHH59179.1"/>
    </source>
</evidence>